<dbReference type="Pfam" id="PF12706">
    <property type="entry name" value="Lactamase_B_2"/>
    <property type="match status" value="1"/>
</dbReference>
<evidence type="ECO:0000256" key="2">
    <source>
        <dbReference type="ARBA" id="ARBA00034221"/>
    </source>
</evidence>
<dbReference type="InterPro" id="IPR001279">
    <property type="entry name" value="Metallo-B-lactamas"/>
</dbReference>
<dbReference type="EMBL" id="CP021780">
    <property type="protein sequence ID" value="ASA19501.1"/>
    <property type="molecule type" value="Genomic_DNA"/>
</dbReference>
<keyword evidence="1" id="KW-0378">Hydrolase</keyword>
<dbReference type="PANTHER" id="PTHR43546:SF9">
    <property type="entry name" value="L-ASCORBATE-6-PHOSPHATE LACTONASE ULAG-RELATED"/>
    <property type="match status" value="1"/>
</dbReference>
<reference evidence="6 7" key="1">
    <citation type="submission" date="2017-06" db="EMBL/GenBank/DDBJ databases">
        <title>Complete genome sequence of Paenibacillus donghaensis KCTC 13049T isolated from East Sea sediment, South Korea.</title>
        <authorList>
            <person name="Jung B.K."/>
            <person name="Hong S.-J."/>
            <person name="Shin J.-H."/>
        </authorList>
    </citation>
    <scope>NUCLEOTIDE SEQUENCE [LARGE SCALE GENOMIC DNA]</scope>
    <source>
        <strain evidence="6 7">KCTC 13049</strain>
    </source>
</reference>
<feature type="domain" description="Metallo-beta-lactamase" evidence="5">
    <location>
        <begin position="20"/>
        <end position="213"/>
    </location>
</feature>
<dbReference type="GO" id="GO:0016787">
    <property type="term" value="F:hydrolase activity"/>
    <property type="evidence" value="ECO:0007669"/>
    <property type="project" value="UniProtKB-KW"/>
</dbReference>
<dbReference type="KEGG" id="pdh:B9T62_00725"/>
<dbReference type="InterPro" id="IPR050114">
    <property type="entry name" value="UPF0173_UPF0282_UlaG_hydrolase"/>
</dbReference>
<evidence type="ECO:0000313" key="7">
    <source>
        <dbReference type="Proteomes" id="UP000249890"/>
    </source>
</evidence>
<evidence type="ECO:0000259" key="5">
    <source>
        <dbReference type="Pfam" id="PF12706"/>
    </source>
</evidence>
<keyword evidence="7" id="KW-1185">Reference proteome</keyword>
<dbReference type="Proteomes" id="UP000249890">
    <property type="component" value="Chromosome"/>
</dbReference>
<accession>A0A2Z2KI72</accession>
<dbReference type="AlphaFoldDB" id="A0A2Z2KI72"/>
<sequence length="248" mass="27020">MKIQLIRNAALWVEYGGVTFLIDPMFSEAGANPPIINTENERRNPLVPLPGLVEQWLQPDVVLVTHLHQDHWDAAAAARLSAELPLLCQEGNGEVLAAQGFTDVTEISGTYSFRGVTLTRTGGRHGTGDIGAVMGRVSGFLFQKAGEPTLYVAGDTIWCDEVQEVLDQYAPEVTVVNAGGARFVTGDPITMDEEDVVKLCAYAPYTSVIAVHMDAINHCLVTREMLAARLGRESLTERVKLPLDGEWC</sequence>
<dbReference type="Gene3D" id="3.60.15.10">
    <property type="entry name" value="Ribonuclease Z/Hydroxyacylglutathione hydrolase-like"/>
    <property type="match status" value="1"/>
</dbReference>
<organism evidence="6 7">
    <name type="scientific">Paenibacillus donghaensis</name>
    <dbReference type="NCBI Taxonomy" id="414771"/>
    <lineage>
        <taxon>Bacteria</taxon>
        <taxon>Bacillati</taxon>
        <taxon>Bacillota</taxon>
        <taxon>Bacilli</taxon>
        <taxon>Bacillales</taxon>
        <taxon>Paenibacillaceae</taxon>
        <taxon>Paenibacillus</taxon>
    </lineage>
</organism>
<proteinExistence type="predicted"/>
<dbReference type="InterPro" id="IPR036866">
    <property type="entry name" value="RibonucZ/Hydroxyglut_hydro"/>
</dbReference>
<protein>
    <recommendedName>
        <fullName evidence="5">Metallo-beta-lactamase domain-containing protein</fullName>
    </recommendedName>
</protein>
<dbReference type="OrthoDB" id="9805728at2"/>
<dbReference type="RefSeq" id="WP_087913525.1">
    <property type="nucleotide sequence ID" value="NZ_CP021780.1"/>
</dbReference>
<evidence type="ECO:0000256" key="3">
    <source>
        <dbReference type="ARBA" id="ARBA00034301"/>
    </source>
</evidence>
<dbReference type="PANTHER" id="PTHR43546">
    <property type="entry name" value="UPF0173 METAL-DEPENDENT HYDROLASE MJ1163-RELATED"/>
    <property type="match status" value="1"/>
</dbReference>
<comment type="function">
    <text evidence="3">Counteracts the endogenous Pycsar antiviral defense system. Phosphodiesterase that enables metal-dependent hydrolysis of host cyclic nucleotide Pycsar defense signals such as cCMP and cUMP.</text>
</comment>
<comment type="catalytic activity">
    <reaction evidence="2">
        <text>3',5'-cyclic CMP + H2O = CMP + H(+)</text>
        <dbReference type="Rhea" id="RHEA:72675"/>
        <dbReference type="ChEBI" id="CHEBI:15377"/>
        <dbReference type="ChEBI" id="CHEBI:15378"/>
        <dbReference type="ChEBI" id="CHEBI:58003"/>
        <dbReference type="ChEBI" id="CHEBI:60377"/>
    </reaction>
    <physiologicalReaction direction="left-to-right" evidence="2">
        <dbReference type="Rhea" id="RHEA:72676"/>
    </physiologicalReaction>
</comment>
<gene>
    <name evidence="6" type="ORF">B9T62_00725</name>
</gene>
<evidence type="ECO:0000256" key="1">
    <source>
        <dbReference type="ARBA" id="ARBA00022801"/>
    </source>
</evidence>
<evidence type="ECO:0000256" key="4">
    <source>
        <dbReference type="ARBA" id="ARBA00048505"/>
    </source>
</evidence>
<dbReference type="SUPFAM" id="SSF56281">
    <property type="entry name" value="Metallo-hydrolase/oxidoreductase"/>
    <property type="match status" value="1"/>
</dbReference>
<evidence type="ECO:0000313" key="6">
    <source>
        <dbReference type="EMBL" id="ASA19501.1"/>
    </source>
</evidence>
<comment type="catalytic activity">
    <reaction evidence="4">
        <text>3',5'-cyclic UMP + H2O = UMP + H(+)</text>
        <dbReference type="Rhea" id="RHEA:70575"/>
        <dbReference type="ChEBI" id="CHEBI:15377"/>
        <dbReference type="ChEBI" id="CHEBI:15378"/>
        <dbReference type="ChEBI" id="CHEBI:57865"/>
        <dbReference type="ChEBI" id="CHEBI:184387"/>
    </reaction>
    <physiologicalReaction direction="left-to-right" evidence="4">
        <dbReference type="Rhea" id="RHEA:70576"/>
    </physiologicalReaction>
</comment>
<name>A0A2Z2KI72_9BACL</name>